<dbReference type="STRING" id="370764.SAMN04489810_2575"/>
<keyword evidence="3" id="KW-1185">Reference proteome</keyword>
<evidence type="ECO:0000313" key="3">
    <source>
        <dbReference type="Proteomes" id="UP000199009"/>
    </source>
</evidence>
<feature type="domain" description="AbiEi antitoxin C-terminal" evidence="1">
    <location>
        <begin position="53"/>
        <end position="129"/>
    </location>
</feature>
<accession>A0A1G8B320</accession>
<sequence length="177" mass="19379">MSSPFLYFAGARLSQAELSAARLDGHVVELGEAYIPADAVETRELRAGSLRELLGEKLAATHLSAAWVHGALHDPPQRHTVQRAVARRLHHVMGQRLLYRDGAVEPSDLVVIGSVLVTTPVRTMADLSRVDDVEHAHAARQLASSMPGCALEAIRWLEDRGAVPYKRPAVRFLRGLI</sequence>
<dbReference type="OrthoDB" id="4802815at2"/>
<protein>
    <recommendedName>
        <fullName evidence="1">AbiEi antitoxin C-terminal domain-containing protein</fullName>
    </recommendedName>
</protein>
<name>A0A1G8B320_9MICO</name>
<dbReference type="EMBL" id="LT629692">
    <property type="protein sequence ID" value="SDH27541.1"/>
    <property type="molecule type" value="Genomic_DNA"/>
</dbReference>
<reference evidence="2 3" key="1">
    <citation type="submission" date="2016-10" db="EMBL/GenBank/DDBJ databases">
        <authorList>
            <person name="de Groot N.N."/>
        </authorList>
    </citation>
    <scope>NUCLEOTIDE SEQUENCE [LARGE SCALE GENOMIC DNA]</scope>
    <source>
        <strain evidence="2 3">DSM 23142</strain>
    </source>
</reference>
<proteinExistence type="predicted"/>
<gene>
    <name evidence="2" type="ORF">SAMN04489810_2575</name>
</gene>
<evidence type="ECO:0000313" key="2">
    <source>
        <dbReference type="EMBL" id="SDH27541.1"/>
    </source>
</evidence>
<dbReference type="InterPro" id="IPR018547">
    <property type="entry name" value="AbiEi_C"/>
</dbReference>
<organism evidence="2 3">
    <name type="scientific">Microbacterium pygmaeum</name>
    <dbReference type="NCBI Taxonomy" id="370764"/>
    <lineage>
        <taxon>Bacteria</taxon>
        <taxon>Bacillati</taxon>
        <taxon>Actinomycetota</taxon>
        <taxon>Actinomycetes</taxon>
        <taxon>Micrococcales</taxon>
        <taxon>Microbacteriaceae</taxon>
        <taxon>Microbacterium</taxon>
    </lineage>
</organism>
<dbReference type="Proteomes" id="UP000199009">
    <property type="component" value="Chromosome I"/>
</dbReference>
<dbReference type="AlphaFoldDB" id="A0A1G8B320"/>
<evidence type="ECO:0000259" key="1">
    <source>
        <dbReference type="Pfam" id="PF09407"/>
    </source>
</evidence>
<dbReference type="Pfam" id="PF09407">
    <property type="entry name" value="AbiEi_1"/>
    <property type="match status" value="1"/>
</dbReference>
<dbReference type="RefSeq" id="WP_091490873.1">
    <property type="nucleotide sequence ID" value="NZ_LT629692.1"/>
</dbReference>